<dbReference type="EMBL" id="AOMB01000003">
    <property type="protein sequence ID" value="EMA42074.1"/>
    <property type="molecule type" value="Genomic_DNA"/>
</dbReference>
<keyword evidence="1" id="KW-0812">Transmembrane</keyword>
<keyword evidence="3" id="KW-1185">Reference proteome</keyword>
<protein>
    <submittedName>
        <fullName evidence="2">Uncharacterized protein</fullName>
    </submittedName>
</protein>
<sequence length="49" mass="4900">MLGLEIMSGSAEAMLTMGLVLVEAIALYVGYGALTGLIGSQVLDVVGGD</sequence>
<keyword evidence="1" id="KW-0472">Membrane</keyword>
<dbReference type="InterPro" id="IPR055934">
    <property type="entry name" value="DUF7512"/>
</dbReference>
<dbReference type="Pfam" id="PF24352">
    <property type="entry name" value="DUF7512"/>
    <property type="match status" value="1"/>
</dbReference>
<name>M0MBS0_9EURY</name>
<comment type="caution">
    <text evidence="2">The sequence shown here is derived from an EMBL/GenBank/DDBJ whole genome shotgun (WGS) entry which is preliminary data.</text>
</comment>
<evidence type="ECO:0000256" key="1">
    <source>
        <dbReference type="SAM" id="Phobius"/>
    </source>
</evidence>
<feature type="transmembrane region" description="Helical" evidence="1">
    <location>
        <begin position="12"/>
        <end position="34"/>
    </location>
</feature>
<accession>M0MBS0</accession>
<dbReference type="Proteomes" id="UP000011566">
    <property type="component" value="Unassembled WGS sequence"/>
</dbReference>
<evidence type="ECO:0000313" key="2">
    <source>
        <dbReference type="EMBL" id="EMA42074.1"/>
    </source>
</evidence>
<organism evidence="2 3">
    <name type="scientific">Halococcus hamelinensis 100A6</name>
    <dbReference type="NCBI Taxonomy" id="1132509"/>
    <lineage>
        <taxon>Archaea</taxon>
        <taxon>Methanobacteriati</taxon>
        <taxon>Methanobacteriota</taxon>
        <taxon>Stenosarchaea group</taxon>
        <taxon>Halobacteria</taxon>
        <taxon>Halobacteriales</taxon>
        <taxon>Halococcaceae</taxon>
        <taxon>Halococcus</taxon>
    </lineage>
</organism>
<dbReference type="PATRIC" id="fig|1132509.6.peg.182"/>
<proteinExistence type="predicted"/>
<evidence type="ECO:0000313" key="3">
    <source>
        <dbReference type="Proteomes" id="UP000011566"/>
    </source>
</evidence>
<keyword evidence="1" id="KW-1133">Transmembrane helix</keyword>
<dbReference type="AlphaFoldDB" id="M0MBS0"/>
<gene>
    <name evidence="2" type="ORF">C447_00750</name>
</gene>
<reference evidence="2 3" key="1">
    <citation type="journal article" date="2014" name="PLoS Genet.">
        <title>Phylogenetically driven sequencing of extremely halophilic archaea reveals strategies for static and dynamic osmo-response.</title>
        <authorList>
            <person name="Becker E.A."/>
            <person name="Seitzer P.M."/>
            <person name="Tritt A."/>
            <person name="Larsen D."/>
            <person name="Krusor M."/>
            <person name="Yao A.I."/>
            <person name="Wu D."/>
            <person name="Madern D."/>
            <person name="Eisen J.A."/>
            <person name="Darling A.E."/>
            <person name="Facciotti M.T."/>
        </authorList>
    </citation>
    <scope>NUCLEOTIDE SEQUENCE [LARGE SCALE GENOMIC DNA]</scope>
    <source>
        <strain evidence="2 3">100A6</strain>
    </source>
</reference>